<keyword evidence="4" id="KW-0309">Germination</keyword>
<evidence type="ECO:0000256" key="8">
    <source>
        <dbReference type="SAM" id="Phobius"/>
    </source>
</evidence>
<accession>A0A559K6R3</accession>
<feature type="transmembrane region" description="Helical" evidence="8">
    <location>
        <begin position="122"/>
        <end position="140"/>
    </location>
</feature>
<sequence>MIKPSDGKLGKREFLSIVLFTVGIKFTDTTPDLLFTYGKNAAWMLPILSGLLIGIPLLLLLGLLKKHETLGLIELIHRLMGKYFGFAVGLTLFFIMLTGTILNTRNYIDIVNTMYYPKTPIFYLQLFLIAVCFFVANRGFETIGRMAWIILPYIQVIIILLVVFVWQDSDWMHLFPILGPGLDQVFKQSMWHNSIFGEMILLTAFYTYTKSHSVFRFTALVGISFTSIQIAFFCAIYVFVFDFPAVNHLIYPFHQLARTAAIGQMITNVEALFFGFWIISTVIHFSIVLYLSAVLFAKTVKLDEFEPLLLPLSGLALLLGLLPENIIVTTAFREILLKSSSIILLSLPFVLWILDRWKGRHGNESN</sequence>
<organism evidence="9 10">
    <name type="scientific">Paenibacillus cremeus</name>
    <dbReference type="NCBI Taxonomy" id="2163881"/>
    <lineage>
        <taxon>Bacteria</taxon>
        <taxon>Bacillati</taxon>
        <taxon>Bacillota</taxon>
        <taxon>Bacilli</taxon>
        <taxon>Bacillales</taxon>
        <taxon>Paenibacillaceae</taxon>
        <taxon>Paenibacillus</taxon>
    </lineage>
</organism>
<keyword evidence="6 8" id="KW-1133">Transmembrane helix</keyword>
<evidence type="ECO:0000256" key="6">
    <source>
        <dbReference type="ARBA" id="ARBA00022989"/>
    </source>
</evidence>
<dbReference type="InterPro" id="IPR004761">
    <property type="entry name" value="Spore_GerAB"/>
</dbReference>
<feature type="transmembrane region" description="Helical" evidence="8">
    <location>
        <begin position="274"/>
        <end position="296"/>
    </location>
</feature>
<comment type="similarity">
    <text evidence="2">Belongs to the amino acid-polyamine-organocation (APC) superfamily. Spore germination protein (SGP) (TC 2.A.3.9) family.</text>
</comment>
<comment type="subcellular location">
    <subcellularLocation>
        <location evidence="1">Membrane</location>
        <topology evidence="1">Multi-pass membrane protein</topology>
    </subcellularLocation>
</comment>
<feature type="transmembrane region" description="Helical" evidence="8">
    <location>
        <begin position="308"/>
        <end position="329"/>
    </location>
</feature>
<feature type="transmembrane region" description="Helical" evidence="8">
    <location>
        <begin position="147"/>
        <end position="166"/>
    </location>
</feature>
<evidence type="ECO:0000256" key="3">
    <source>
        <dbReference type="ARBA" id="ARBA00022448"/>
    </source>
</evidence>
<feature type="transmembrane region" description="Helical" evidence="8">
    <location>
        <begin position="83"/>
        <end position="102"/>
    </location>
</feature>
<keyword evidence="5 8" id="KW-0812">Transmembrane</keyword>
<dbReference type="GO" id="GO:0009847">
    <property type="term" value="P:spore germination"/>
    <property type="evidence" value="ECO:0007669"/>
    <property type="project" value="InterPro"/>
</dbReference>
<dbReference type="EMBL" id="VNJI01000031">
    <property type="protein sequence ID" value="TVY07804.1"/>
    <property type="molecule type" value="Genomic_DNA"/>
</dbReference>
<keyword evidence="7 8" id="KW-0472">Membrane</keyword>
<evidence type="ECO:0000256" key="4">
    <source>
        <dbReference type="ARBA" id="ARBA00022544"/>
    </source>
</evidence>
<dbReference type="OrthoDB" id="2081904at2"/>
<keyword evidence="3" id="KW-0813">Transport</keyword>
<proteinExistence type="inferred from homology"/>
<dbReference type="NCBIfam" id="TIGR00912">
    <property type="entry name" value="2A0309"/>
    <property type="match status" value="1"/>
</dbReference>
<evidence type="ECO:0000313" key="10">
    <source>
        <dbReference type="Proteomes" id="UP000317036"/>
    </source>
</evidence>
<protein>
    <submittedName>
        <fullName evidence="9">GerAB/ArcD/ProY family transporter</fullName>
    </submittedName>
</protein>
<evidence type="ECO:0000256" key="5">
    <source>
        <dbReference type="ARBA" id="ARBA00022692"/>
    </source>
</evidence>
<evidence type="ECO:0000313" key="9">
    <source>
        <dbReference type="EMBL" id="TVY07804.1"/>
    </source>
</evidence>
<evidence type="ECO:0000256" key="7">
    <source>
        <dbReference type="ARBA" id="ARBA00023136"/>
    </source>
</evidence>
<dbReference type="Pfam" id="PF03845">
    <property type="entry name" value="Spore_permease"/>
    <property type="match status" value="1"/>
</dbReference>
<dbReference type="PANTHER" id="PTHR34975">
    <property type="entry name" value="SPORE GERMINATION PROTEIN A2"/>
    <property type="match status" value="1"/>
</dbReference>
<reference evidence="9 10" key="1">
    <citation type="submission" date="2019-07" db="EMBL/GenBank/DDBJ databases">
        <authorList>
            <person name="Kim J."/>
        </authorList>
    </citation>
    <scope>NUCLEOTIDE SEQUENCE [LARGE SCALE GENOMIC DNA]</scope>
    <source>
        <strain evidence="9 10">JC52</strain>
    </source>
</reference>
<evidence type="ECO:0000256" key="2">
    <source>
        <dbReference type="ARBA" id="ARBA00007998"/>
    </source>
</evidence>
<keyword evidence="10" id="KW-1185">Reference proteome</keyword>
<dbReference type="PANTHER" id="PTHR34975:SF2">
    <property type="entry name" value="SPORE GERMINATION PROTEIN A2"/>
    <property type="match status" value="1"/>
</dbReference>
<dbReference type="AlphaFoldDB" id="A0A559K6R3"/>
<name>A0A559K6R3_9BACL</name>
<dbReference type="Proteomes" id="UP000317036">
    <property type="component" value="Unassembled WGS sequence"/>
</dbReference>
<evidence type="ECO:0000256" key="1">
    <source>
        <dbReference type="ARBA" id="ARBA00004141"/>
    </source>
</evidence>
<gene>
    <name evidence="9" type="ORF">FPZ49_21840</name>
</gene>
<feature type="transmembrane region" description="Helical" evidence="8">
    <location>
        <begin position="335"/>
        <end position="354"/>
    </location>
</feature>
<feature type="transmembrane region" description="Helical" evidence="8">
    <location>
        <begin position="43"/>
        <end position="63"/>
    </location>
</feature>
<dbReference type="GO" id="GO:0016020">
    <property type="term" value="C:membrane"/>
    <property type="evidence" value="ECO:0007669"/>
    <property type="project" value="UniProtKB-SubCell"/>
</dbReference>
<comment type="caution">
    <text evidence="9">The sequence shown here is derived from an EMBL/GenBank/DDBJ whole genome shotgun (WGS) entry which is preliminary data.</text>
</comment>
<feature type="transmembrane region" description="Helical" evidence="8">
    <location>
        <begin position="220"/>
        <end position="240"/>
    </location>
</feature>
<dbReference type="RefSeq" id="WP_144850894.1">
    <property type="nucleotide sequence ID" value="NZ_VNJI01000031.1"/>
</dbReference>